<dbReference type="SMART" id="SM00015">
    <property type="entry name" value="IQ"/>
    <property type="match status" value="1"/>
</dbReference>
<dbReference type="Pfam" id="PF00612">
    <property type="entry name" value="IQ"/>
    <property type="match status" value="1"/>
</dbReference>
<feature type="compositionally biased region" description="Polar residues" evidence="2">
    <location>
        <begin position="209"/>
        <end position="218"/>
    </location>
</feature>
<dbReference type="GO" id="GO:0005814">
    <property type="term" value="C:centriole"/>
    <property type="evidence" value="ECO:0007669"/>
    <property type="project" value="InterPro"/>
</dbReference>
<organism evidence="3 4">
    <name type="scientific">Drosophila busckii</name>
    <name type="common">Fruit fly</name>
    <dbReference type="NCBI Taxonomy" id="30019"/>
    <lineage>
        <taxon>Eukaryota</taxon>
        <taxon>Metazoa</taxon>
        <taxon>Ecdysozoa</taxon>
        <taxon>Arthropoda</taxon>
        <taxon>Hexapoda</taxon>
        <taxon>Insecta</taxon>
        <taxon>Pterygota</taxon>
        <taxon>Neoptera</taxon>
        <taxon>Endopterygota</taxon>
        <taxon>Diptera</taxon>
        <taxon>Brachycera</taxon>
        <taxon>Muscomorpha</taxon>
        <taxon>Ephydroidea</taxon>
        <taxon>Drosophilidae</taxon>
        <taxon>Drosophila</taxon>
    </lineage>
</organism>
<feature type="region of interest" description="Disordered" evidence="2">
    <location>
        <begin position="80"/>
        <end position="124"/>
    </location>
</feature>
<feature type="coiled-coil region" evidence="1">
    <location>
        <begin position="335"/>
        <end position="392"/>
    </location>
</feature>
<gene>
    <name evidence="3" type="ORF">Dbus_chrXg1476</name>
</gene>
<feature type="region of interest" description="Disordered" evidence="2">
    <location>
        <begin position="209"/>
        <end position="250"/>
    </location>
</feature>
<dbReference type="STRING" id="30019.A0A0M4FAV6"/>
<dbReference type="GO" id="GO:0032465">
    <property type="term" value="P:regulation of cytokinesis"/>
    <property type="evidence" value="ECO:0007669"/>
    <property type="project" value="InterPro"/>
</dbReference>
<accession>A0A0M4FAV6</accession>
<keyword evidence="1" id="KW-0175">Coiled coil</keyword>
<dbReference type="GO" id="GO:0032053">
    <property type="term" value="P:ciliary basal body organization"/>
    <property type="evidence" value="ECO:0007669"/>
    <property type="project" value="TreeGrafter"/>
</dbReference>
<keyword evidence="4" id="KW-1185">Reference proteome</keyword>
<dbReference type="PANTHER" id="PTHR13594:SF1">
    <property type="entry name" value="CENTRIOLAR COILED-COIL PROTEIN OF 110 KDA"/>
    <property type="match status" value="1"/>
</dbReference>
<dbReference type="PANTHER" id="PTHR13594">
    <property type="entry name" value="CENTRIOLAR COILED-COIL PROTEIN OF 110 KDA"/>
    <property type="match status" value="1"/>
</dbReference>
<dbReference type="OMA" id="YDSEPQP"/>
<dbReference type="PROSITE" id="PS50096">
    <property type="entry name" value="IQ"/>
    <property type="match status" value="1"/>
</dbReference>
<dbReference type="EMBL" id="CP012528">
    <property type="protein sequence ID" value="ALC49620.1"/>
    <property type="molecule type" value="Genomic_DNA"/>
</dbReference>
<feature type="compositionally biased region" description="Low complexity" evidence="2">
    <location>
        <begin position="545"/>
        <end position="564"/>
    </location>
</feature>
<evidence type="ECO:0000256" key="2">
    <source>
        <dbReference type="SAM" id="MobiDB-lite"/>
    </source>
</evidence>
<dbReference type="InterPro" id="IPR033207">
    <property type="entry name" value="CCP110"/>
</dbReference>
<name>A0A0M4FAV6_DROBS</name>
<dbReference type="Proteomes" id="UP000494163">
    <property type="component" value="Chromosome X"/>
</dbReference>
<sequence length="685" mass="75907">MAMDSASLAMDLLRAASEEHDANDDTIMPAAKGASTSQPEYVSQFRIDGQPILPPLMTPEKQRQMQMLRERALQLEAKYKESSTSVSMMPPIPPPPPPAPPLAPQMHSKIQGKSSSSPARNRPQTLAVAPQTLPSICVNPPTPLQEQLLATPTPSVPCSPAPSSSSCNLSNNGCKRKVNNITRRIMQFEVNGLGKQSQVIQPAEVVWQSPNQETATSTSEKRMQRSSTSPSFKDMLPTPAAQPPEPLQRSHSFTLEQPSQALLDHMQRHGNKLPNAPPTAAETTTKTPCSRVVAGSVNSCSSALSLSQLRRDTVESKAKQVQRSRSSSCCASKRTVQASTRLQQQQQQLEQLLQRALNETNSALAEQEQQGMQQLTQAKRKMMQDIKTAHRDRFQQLMQLQHKEQARLQAEFDRQQKYLIEQICAEINVAAYPYEALSPGGVSEYTSTDDLNSTITSSPNLSSVVRKRLFDQDSDATSELLALPLPHSLSSGASTPRTQPLRASNKQNSNSNNNSINSKAPLRSVSARKASSPQTTTARVVSKKTTATQQQQSQRRVSSPSRQTLNSARRTAAAICLQAATRGFLVRRLFRTEQVQRIVQTIRDTLIFVLNLHLETCSASLARNKEQEPASIRLKARLLQQLCTASRTLHLIFFQTSLKERMEIIARDRKRVKTKMLSMYVKQRN</sequence>
<feature type="compositionally biased region" description="Low complexity" evidence="2">
    <location>
        <begin position="504"/>
        <end position="518"/>
    </location>
</feature>
<evidence type="ECO:0000313" key="3">
    <source>
        <dbReference type="EMBL" id="ALC49620.1"/>
    </source>
</evidence>
<dbReference type="GO" id="GO:0007099">
    <property type="term" value="P:centriole replication"/>
    <property type="evidence" value="ECO:0007669"/>
    <property type="project" value="InterPro"/>
</dbReference>
<dbReference type="Pfam" id="PF16025">
    <property type="entry name" value="CaM_bind"/>
    <property type="match status" value="1"/>
</dbReference>
<evidence type="ECO:0000313" key="4">
    <source>
        <dbReference type="Proteomes" id="UP000494163"/>
    </source>
</evidence>
<dbReference type="OrthoDB" id="10028852at2759"/>
<feature type="region of interest" description="Disordered" evidence="2">
    <location>
        <begin position="486"/>
        <end position="566"/>
    </location>
</feature>
<evidence type="ECO:0000256" key="1">
    <source>
        <dbReference type="SAM" id="Coils"/>
    </source>
</evidence>
<dbReference type="InterPro" id="IPR000048">
    <property type="entry name" value="IQ_motif_EF-hand-BS"/>
</dbReference>
<feature type="compositionally biased region" description="Pro residues" evidence="2">
    <location>
        <begin position="90"/>
        <end position="103"/>
    </location>
</feature>
<feature type="region of interest" description="Disordered" evidence="2">
    <location>
        <begin position="148"/>
        <end position="169"/>
    </location>
</feature>
<feature type="compositionally biased region" description="Polar residues" evidence="2">
    <location>
        <begin position="111"/>
        <end position="124"/>
    </location>
</feature>
<protein>
    <submittedName>
        <fullName evidence="3">Cp110</fullName>
    </submittedName>
</protein>
<feature type="compositionally biased region" description="Polar residues" evidence="2">
    <location>
        <begin position="529"/>
        <end position="539"/>
    </location>
</feature>
<proteinExistence type="predicted"/>
<dbReference type="AlphaFoldDB" id="A0A0M4FAV6"/>
<dbReference type="GO" id="GO:1903723">
    <property type="term" value="P:negative regulation of centriole elongation"/>
    <property type="evidence" value="ECO:0007669"/>
    <property type="project" value="TreeGrafter"/>
</dbReference>
<reference evidence="3 4" key="1">
    <citation type="submission" date="2015-08" db="EMBL/GenBank/DDBJ databases">
        <title>Ancestral chromatin configuration constrains chromatin evolution on differentiating sex chromosomes in Drosophila.</title>
        <authorList>
            <person name="Zhou Q."/>
            <person name="Bachtrog D."/>
        </authorList>
    </citation>
    <scope>NUCLEOTIDE SEQUENCE [LARGE SCALE GENOMIC DNA]</scope>
    <source>
        <tissue evidence="3">Whole larvae</tissue>
    </source>
</reference>